<dbReference type="InterPro" id="IPR025267">
    <property type="entry name" value="ORF017-like"/>
</dbReference>
<comment type="caution">
    <text evidence="1">The sequence shown here is derived from an EMBL/GenBank/DDBJ whole genome shotgun (WGS) entry which is preliminary data.</text>
</comment>
<name>A0A964UZI4_9PROT</name>
<proteinExistence type="predicted"/>
<sequence length="249" mass="26072">DLATATGTLTETSDVSSIALGNPNQVTVTLNEYGSAVTTTKKLNLTSFNDVDAALADIIAYNAADSIDTVVSSVLTGGSNALYGGTATGTASVTASGTMTTALIRKAVVQLRSNKAVPRIGELYAAYVHPRQAADLRAESGTGGFQELTKYVERTPFVAGAVGALEGAYIVETPRVPSETNASSVVVYKAVVAGREALAEALAQDTSVVIGPEIDALRRFRTIGWYTFAGWNRLREAALYRIETATTIN</sequence>
<gene>
    <name evidence="1" type="ORF">EBV32_06170</name>
</gene>
<evidence type="ECO:0000313" key="1">
    <source>
        <dbReference type="EMBL" id="NBN88655.1"/>
    </source>
</evidence>
<dbReference type="Pfam" id="PF13252">
    <property type="entry name" value="Phage_capsid_3"/>
    <property type="match status" value="1"/>
</dbReference>
<dbReference type="NCBIfam" id="TIGR04387">
    <property type="entry name" value="capsid_maj_N4"/>
    <property type="match status" value="1"/>
</dbReference>
<accession>A0A964UZI4</accession>
<dbReference type="AlphaFoldDB" id="A0A964UZI4"/>
<dbReference type="SUPFAM" id="SSF56563">
    <property type="entry name" value="Major capsid protein gp5"/>
    <property type="match status" value="1"/>
</dbReference>
<dbReference type="EMBL" id="RGET01000219">
    <property type="protein sequence ID" value="NBN88655.1"/>
    <property type="molecule type" value="Genomic_DNA"/>
</dbReference>
<organism evidence="1 2">
    <name type="scientific">Candidatus Fonsibacter lacus</name>
    <dbReference type="NCBI Taxonomy" id="2576439"/>
    <lineage>
        <taxon>Bacteria</taxon>
        <taxon>Pseudomonadati</taxon>
        <taxon>Pseudomonadota</taxon>
        <taxon>Alphaproteobacteria</taxon>
        <taxon>Candidatus Pelagibacterales</taxon>
        <taxon>Candidatus Pelagibacterales incertae sedis</taxon>
        <taxon>Candidatus Fonsibacter</taxon>
    </lineage>
</organism>
<protein>
    <submittedName>
        <fullName evidence="1">N4-gp56 family major capsid protein</fullName>
    </submittedName>
</protein>
<evidence type="ECO:0000313" key="2">
    <source>
        <dbReference type="Proteomes" id="UP000713222"/>
    </source>
</evidence>
<dbReference type="Proteomes" id="UP000713222">
    <property type="component" value="Unassembled WGS sequence"/>
</dbReference>
<reference evidence="1" key="1">
    <citation type="submission" date="2018-10" db="EMBL/GenBank/DDBJ databases">
        <title>Iterative Subtractive Binning of Freshwater Chronoseries Metagenomes Recovers Nearly Complete Genomes from over Four Hundred Novel Species.</title>
        <authorList>
            <person name="Rodriguez-R L.M."/>
            <person name="Tsementzi D."/>
            <person name="Luo C."/>
            <person name="Konstantinidis K.T."/>
        </authorList>
    </citation>
    <scope>NUCLEOTIDE SEQUENCE</scope>
    <source>
        <strain evidence="1">WB7_6_001</strain>
    </source>
</reference>
<feature type="non-terminal residue" evidence="1">
    <location>
        <position position="1"/>
    </location>
</feature>